<proteinExistence type="predicted"/>
<gene>
    <name evidence="3" type="ORF">EOW66_13265</name>
</gene>
<feature type="region of interest" description="Disordered" evidence="1">
    <location>
        <begin position="463"/>
        <end position="635"/>
    </location>
</feature>
<feature type="compositionally biased region" description="Low complexity" evidence="1">
    <location>
        <begin position="219"/>
        <end position="237"/>
    </location>
</feature>
<reference evidence="4" key="2">
    <citation type="submission" date="2019-01" db="EMBL/GenBank/DDBJ databases">
        <title>Sinorhodobacter populi sp. nov. isolated from the symptomatic bark tissue of Populus euramericana canker.</title>
        <authorList>
            <person name="Li Y."/>
        </authorList>
    </citation>
    <scope>NUCLEOTIDE SEQUENCE [LARGE SCALE GENOMIC DNA]</scope>
    <source>
        <strain evidence="4">CGMCC 1.12963</strain>
    </source>
</reference>
<evidence type="ECO:0000313" key="3">
    <source>
        <dbReference type="EMBL" id="RWR51235.1"/>
    </source>
</evidence>
<feature type="compositionally biased region" description="Low complexity" evidence="1">
    <location>
        <begin position="463"/>
        <end position="480"/>
    </location>
</feature>
<dbReference type="Proteomes" id="UP000288071">
    <property type="component" value="Unassembled WGS sequence"/>
</dbReference>
<evidence type="ECO:0000256" key="1">
    <source>
        <dbReference type="SAM" id="MobiDB-lite"/>
    </source>
</evidence>
<reference evidence="3 4" key="1">
    <citation type="submission" date="2019-01" db="EMBL/GenBank/DDBJ databases">
        <title>Sinorhodobacter populi sp. nov. isolated from the symptomatic bark tissue of Populus euramericana canker.</title>
        <authorList>
            <person name="Xu G."/>
        </authorList>
    </citation>
    <scope>NUCLEOTIDE SEQUENCE [LARGE SCALE GENOMIC DNA]</scope>
    <source>
        <strain evidence="3 4">CGMCC 1.12963</strain>
    </source>
</reference>
<feature type="compositionally biased region" description="Low complexity" evidence="1">
    <location>
        <begin position="393"/>
        <end position="430"/>
    </location>
</feature>
<comment type="caution">
    <text evidence="3">The sequence shown here is derived from an EMBL/GenBank/DDBJ whole genome shotgun (WGS) entry which is preliminary data.</text>
</comment>
<dbReference type="InterPro" id="IPR021136">
    <property type="entry name" value="Flagellar_hook_control-like_C"/>
</dbReference>
<feature type="compositionally biased region" description="Low complexity" evidence="1">
    <location>
        <begin position="319"/>
        <end position="333"/>
    </location>
</feature>
<feature type="domain" description="Flagellar hook-length control protein-like C-terminal" evidence="2">
    <location>
        <begin position="751"/>
        <end position="820"/>
    </location>
</feature>
<feature type="compositionally biased region" description="Low complexity" evidence="1">
    <location>
        <begin position="277"/>
        <end position="304"/>
    </location>
</feature>
<feature type="region of interest" description="Disordered" evidence="1">
    <location>
        <begin position="71"/>
        <end position="450"/>
    </location>
</feature>
<dbReference type="AlphaFoldDB" id="A0A3S3PE05"/>
<dbReference type="EMBL" id="SAVA01000007">
    <property type="protein sequence ID" value="RWR51235.1"/>
    <property type="molecule type" value="Genomic_DNA"/>
</dbReference>
<feature type="compositionally biased region" description="Low complexity" evidence="1">
    <location>
        <begin position="1"/>
        <end position="18"/>
    </location>
</feature>
<feature type="compositionally biased region" description="Low complexity" evidence="1">
    <location>
        <begin position="103"/>
        <end position="131"/>
    </location>
</feature>
<feature type="region of interest" description="Disordered" evidence="1">
    <location>
        <begin position="1"/>
        <end position="24"/>
    </location>
</feature>
<feature type="compositionally biased region" description="Pro residues" evidence="1">
    <location>
        <begin position="489"/>
        <end position="503"/>
    </location>
</feature>
<dbReference type="Pfam" id="PF02120">
    <property type="entry name" value="Flg_hook"/>
    <property type="match status" value="1"/>
</dbReference>
<feature type="compositionally biased region" description="Low complexity" evidence="1">
    <location>
        <begin position="683"/>
        <end position="706"/>
    </location>
</feature>
<name>A0A3S3PE05_9RHOB</name>
<feature type="compositionally biased region" description="Low complexity" evidence="1">
    <location>
        <begin position="175"/>
        <end position="187"/>
    </location>
</feature>
<feature type="region of interest" description="Disordered" evidence="1">
    <location>
        <begin position="649"/>
        <end position="726"/>
    </location>
</feature>
<feature type="region of interest" description="Disordered" evidence="1">
    <location>
        <begin position="814"/>
        <end position="862"/>
    </location>
</feature>
<feature type="compositionally biased region" description="Pro residues" evidence="1">
    <location>
        <begin position="156"/>
        <end position="171"/>
    </location>
</feature>
<dbReference type="Gene3D" id="3.30.750.140">
    <property type="match status" value="1"/>
</dbReference>
<feature type="compositionally biased region" description="Pro residues" evidence="1">
    <location>
        <begin position="707"/>
        <end position="721"/>
    </location>
</feature>
<feature type="compositionally biased region" description="Low complexity" evidence="1">
    <location>
        <begin position="558"/>
        <end position="597"/>
    </location>
</feature>
<feature type="compositionally biased region" description="Low complexity" evidence="1">
    <location>
        <begin position="605"/>
        <end position="625"/>
    </location>
</feature>
<feature type="compositionally biased region" description="Basic and acidic residues" evidence="1">
    <location>
        <begin position="334"/>
        <end position="347"/>
    </location>
</feature>
<keyword evidence="3" id="KW-0282">Flagellum</keyword>
<sequence length="862" mass="83885">MTQLLLPDPLAQLATPPARGRDYKAGDPAAGMAFAVVIDALSTGGEETSAPMAGGPVAAPGPCLEALAAPLLAPDSPPRPGAGRDLTAGIAPPSAAPAPRLGPSPGAAPAATGTPAGAAGSGLLLPADLPAGAPPPPASGAQTRAPDMRRAETGPDQPPRPAETPAAPPTQPSLAAAAEAGISAVAAGHPSKAAVPASRPTDDPPAAGGADPTDPPRDGAPSTSAMSASAVSAAAIGSPPPLPNTPAPEPASGTPRAAPLPPRAGSPPDITPDLRPRAPAGPAGEAAGGPPAAPAAGQTFGAPAPTSPAAEQAVSPRPDTGAGRGTTDTGTRTATEHRSTFRKERPAEPSTAIGPVMPAIAPAAEGRDTTAEATVSAPRAGHGRRAVLPDWSRTIPAAARTAAPSSGAAELALAPTAAPGEVHRPMAGQPQPRPAPPAERHTAVATAPGGGQIVAAALPVPAQAPSAPAAVAATGHAPAAPDRRGDAPAPGPQAPSAASPPAPMRITVSMPDNPAPATKTEPSQTPAPAEAAPAPVPPGEAAPDSRTSEAPVRPITTAPAGAAPAMAAALHPPAAAADGVDGVGGARSAPAGIAPDAAPQPQPAPEQAGTGRPAPETGAQTAAAPAAPPMAAPAVAGRADPLGWTAARPEAPARAATGPTATEPHSPPRAAVRPPADEGGDAAGQTRATAAAPGASGPDGPVLAAPAPTPTLAPTPTPTPTPAGREIGHVPAHHVLRQLHEAVVHRPDGPVEVALSPEELGRVRLTLHPAEHGITVAVQAERPETLDLMRRNIEMLARDFRDLGYTDVSFSFGAESGRQQRGETAPDNSFGAEPDRPAPATPTAAPPRPAPRSTDGSLDLRM</sequence>
<organism evidence="3 4">
    <name type="scientific">Paenirhodobacter huangdaonensis</name>
    <dbReference type="NCBI Taxonomy" id="2501515"/>
    <lineage>
        <taxon>Bacteria</taxon>
        <taxon>Pseudomonadati</taxon>
        <taxon>Pseudomonadota</taxon>
        <taxon>Alphaproteobacteria</taxon>
        <taxon>Rhodobacterales</taxon>
        <taxon>Rhodobacter group</taxon>
        <taxon>Paenirhodobacter</taxon>
    </lineage>
</organism>
<feature type="compositionally biased region" description="Pro residues" evidence="1">
    <location>
        <begin position="238"/>
        <end position="249"/>
    </location>
</feature>
<dbReference type="InterPro" id="IPR038610">
    <property type="entry name" value="FliK-like_C_sf"/>
</dbReference>
<keyword evidence="4" id="KW-1185">Reference proteome</keyword>
<evidence type="ECO:0000313" key="4">
    <source>
        <dbReference type="Proteomes" id="UP000288071"/>
    </source>
</evidence>
<keyword evidence="3" id="KW-0969">Cilium</keyword>
<evidence type="ECO:0000259" key="2">
    <source>
        <dbReference type="Pfam" id="PF02120"/>
    </source>
</evidence>
<protein>
    <submittedName>
        <fullName evidence="3">Flagellar hook-length control protein FliK</fullName>
    </submittedName>
</protein>
<accession>A0A3S3PE05</accession>
<feature type="compositionally biased region" description="Low complexity" evidence="1">
    <location>
        <begin position="649"/>
        <end position="664"/>
    </location>
</feature>
<keyword evidence="3" id="KW-0966">Cell projection</keyword>
<dbReference type="CDD" id="cd17470">
    <property type="entry name" value="T3SS_Flik_C"/>
    <property type="match status" value="1"/>
</dbReference>
<feature type="compositionally biased region" description="Pro residues" evidence="1">
    <location>
        <begin position="837"/>
        <end position="850"/>
    </location>
</feature>